<evidence type="ECO:0000313" key="6">
    <source>
        <dbReference type="EMBL" id="REH53998.1"/>
    </source>
</evidence>
<dbReference type="PANTHER" id="PTHR21294">
    <property type="entry name" value="ELECTRON TRANSFER FLAVOPROTEIN BETA-SUBUNIT"/>
    <property type="match status" value="1"/>
</dbReference>
<comment type="caution">
    <text evidence="6">The sequence shown here is derived from an EMBL/GenBank/DDBJ whole genome shotgun (WGS) entry which is preliminary data.</text>
</comment>
<dbReference type="InterPro" id="IPR012255">
    <property type="entry name" value="ETF_b"/>
</dbReference>
<evidence type="ECO:0000256" key="3">
    <source>
        <dbReference type="ARBA" id="ARBA00025649"/>
    </source>
</evidence>
<dbReference type="InterPro" id="IPR014730">
    <property type="entry name" value="ETF_a/b_N"/>
</dbReference>
<dbReference type="SMART" id="SM00893">
    <property type="entry name" value="ETF"/>
    <property type="match status" value="1"/>
</dbReference>
<dbReference type="Pfam" id="PF01012">
    <property type="entry name" value="ETF"/>
    <property type="match status" value="1"/>
</dbReference>
<proteinExistence type="predicted"/>
<comment type="subunit">
    <text evidence="2">Heterodimer of an alpha and a beta subunit.</text>
</comment>
<dbReference type="Gene3D" id="3.40.50.620">
    <property type="entry name" value="HUPs"/>
    <property type="match status" value="1"/>
</dbReference>
<evidence type="ECO:0000259" key="5">
    <source>
        <dbReference type="SMART" id="SM00893"/>
    </source>
</evidence>
<dbReference type="EMBL" id="QUNO01000002">
    <property type="protein sequence ID" value="REH53998.1"/>
    <property type="molecule type" value="Genomic_DNA"/>
</dbReference>
<comment type="cofactor">
    <cofactor evidence="1">
        <name>FAD</name>
        <dbReference type="ChEBI" id="CHEBI:57692"/>
    </cofactor>
</comment>
<sequence length="285" mass="29317">MIGVLVVAALTWPGPRVAVDQLTGTVRTEEGRPGASAAGLAALEHVFRLAESLGGRALAVTIGPPQADEMLREALAAGALHVLRVEADPADDEAAARALLSAVAEHHGPPDVVVFGDDSGAVPGYLAALTDAAQALGLLELTADGGVLGGLRRLDKGRRERLEIPLPAVCSVEPVLRPRRAGLPAMLAARNTKIPVVRPDVPQHRFPSGPVKATAPRAYRPRARIVPIPAADRAIDRIVALTNGLGANALATGGSATVVTPPDAAAAADLVIEYLTEHGYLGDTT</sequence>
<dbReference type="PANTHER" id="PTHR21294:SF17">
    <property type="entry name" value="PROTEIN FIXA"/>
    <property type="match status" value="1"/>
</dbReference>
<evidence type="ECO:0000313" key="7">
    <source>
        <dbReference type="Proteomes" id="UP000256269"/>
    </source>
</evidence>
<evidence type="ECO:0000256" key="4">
    <source>
        <dbReference type="ARBA" id="ARBA00042002"/>
    </source>
</evidence>
<protein>
    <recommendedName>
        <fullName evidence="4">Electron transfer flavoprotein small subunit</fullName>
    </recommendedName>
</protein>
<accession>A0A3E0I5H0</accession>
<dbReference type="SUPFAM" id="SSF52402">
    <property type="entry name" value="Adenine nucleotide alpha hydrolases-like"/>
    <property type="match status" value="1"/>
</dbReference>
<dbReference type="AlphaFoldDB" id="A0A3E0I5H0"/>
<comment type="function">
    <text evidence="3">The electron transfer flavoprotein serves as a specific electron acceptor for other dehydrogenases. It transfers the electrons to the main respiratory chain via ETF-ubiquinone oxidoreductase (ETF dehydrogenase).</text>
</comment>
<dbReference type="GO" id="GO:0009055">
    <property type="term" value="F:electron transfer activity"/>
    <property type="evidence" value="ECO:0007669"/>
    <property type="project" value="InterPro"/>
</dbReference>
<dbReference type="NCBIfam" id="TIGR04503">
    <property type="entry name" value="mft_etfB"/>
    <property type="match status" value="1"/>
</dbReference>
<gene>
    <name evidence="6" type="ORF">BCF44_102230</name>
</gene>
<dbReference type="InterPro" id="IPR014729">
    <property type="entry name" value="Rossmann-like_a/b/a_fold"/>
</dbReference>
<evidence type="ECO:0000256" key="1">
    <source>
        <dbReference type="ARBA" id="ARBA00001974"/>
    </source>
</evidence>
<reference evidence="6 7" key="1">
    <citation type="submission" date="2018-08" db="EMBL/GenBank/DDBJ databases">
        <title>Genomic Encyclopedia of Archaeal and Bacterial Type Strains, Phase II (KMG-II): from individual species to whole genera.</title>
        <authorList>
            <person name="Goeker M."/>
        </authorList>
    </citation>
    <scope>NUCLEOTIDE SEQUENCE [LARGE SCALE GENOMIC DNA]</scope>
    <source>
        <strain evidence="6 7">DSM 45791</strain>
    </source>
</reference>
<name>A0A3E0I5H0_9PSEU</name>
<keyword evidence="7" id="KW-1185">Reference proteome</keyword>
<dbReference type="Proteomes" id="UP000256269">
    <property type="component" value="Unassembled WGS sequence"/>
</dbReference>
<feature type="domain" description="Electron transfer flavoprotein alpha/beta-subunit N-terminal" evidence="5">
    <location>
        <begin position="24"/>
        <end position="206"/>
    </location>
</feature>
<evidence type="ECO:0000256" key="2">
    <source>
        <dbReference type="ARBA" id="ARBA00011355"/>
    </source>
</evidence>
<dbReference type="InterPro" id="IPR030982">
    <property type="entry name" value="Mft_EtfB"/>
</dbReference>
<organism evidence="6 7">
    <name type="scientific">Kutzneria buriramensis</name>
    <dbReference type="NCBI Taxonomy" id="1045776"/>
    <lineage>
        <taxon>Bacteria</taxon>
        <taxon>Bacillati</taxon>
        <taxon>Actinomycetota</taxon>
        <taxon>Actinomycetes</taxon>
        <taxon>Pseudonocardiales</taxon>
        <taxon>Pseudonocardiaceae</taxon>
        <taxon>Kutzneria</taxon>
    </lineage>
</organism>